<gene>
    <name evidence="1" type="ORF">COW88_00760</name>
</gene>
<dbReference type="InterPro" id="IPR046348">
    <property type="entry name" value="SIS_dom_sf"/>
</dbReference>
<dbReference type="GO" id="GO:1901135">
    <property type="term" value="P:carbohydrate derivative metabolic process"/>
    <property type="evidence" value="ECO:0007669"/>
    <property type="project" value="InterPro"/>
</dbReference>
<accession>A0A2H0CVB1</accession>
<dbReference type="GO" id="GO:0097367">
    <property type="term" value="F:carbohydrate derivative binding"/>
    <property type="evidence" value="ECO:0007669"/>
    <property type="project" value="InterPro"/>
</dbReference>
<evidence type="ECO:0008006" key="3">
    <source>
        <dbReference type="Google" id="ProtNLM"/>
    </source>
</evidence>
<protein>
    <recommendedName>
        <fullName evidence="3">Glucose-6-phosphate isomerase</fullName>
    </recommendedName>
</protein>
<dbReference type="Gene3D" id="3.40.50.10490">
    <property type="entry name" value="Glucose-6-phosphate isomerase like protein, domain 1"/>
    <property type="match status" value="1"/>
</dbReference>
<dbReference type="Proteomes" id="UP000230638">
    <property type="component" value="Unassembled WGS sequence"/>
</dbReference>
<organism evidence="1 2">
    <name type="scientific">Candidatus Lloydbacteria bacterium CG22_combo_CG10-13_8_21_14_all_47_15</name>
    <dbReference type="NCBI Taxonomy" id="1974635"/>
    <lineage>
        <taxon>Bacteria</taxon>
        <taxon>Candidatus Lloydiibacteriota</taxon>
    </lineage>
</organism>
<feature type="non-terminal residue" evidence="1">
    <location>
        <position position="94"/>
    </location>
</feature>
<evidence type="ECO:0000313" key="2">
    <source>
        <dbReference type="Proteomes" id="UP000230638"/>
    </source>
</evidence>
<proteinExistence type="predicted"/>
<dbReference type="SUPFAM" id="SSF53697">
    <property type="entry name" value="SIS domain"/>
    <property type="match status" value="1"/>
</dbReference>
<comment type="caution">
    <text evidence="1">The sequence shown here is derived from an EMBL/GenBank/DDBJ whole genome shotgun (WGS) entry which is preliminary data.</text>
</comment>
<evidence type="ECO:0000313" key="1">
    <source>
        <dbReference type="EMBL" id="PIP73796.1"/>
    </source>
</evidence>
<dbReference type="AlphaFoldDB" id="A0A2H0CVB1"/>
<name>A0A2H0CVB1_9BACT</name>
<reference evidence="1 2" key="1">
    <citation type="submission" date="2017-09" db="EMBL/GenBank/DDBJ databases">
        <title>Depth-based differentiation of microbial function through sediment-hosted aquifers and enrichment of novel symbionts in the deep terrestrial subsurface.</title>
        <authorList>
            <person name="Probst A.J."/>
            <person name="Ladd B."/>
            <person name="Jarett J.K."/>
            <person name="Geller-Mcgrath D.E."/>
            <person name="Sieber C.M."/>
            <person name="Emerson J.B."/>
            <person name="Anantharaman K."/>
            <person name="Thomas B.C."/>
            <person name="Malmstrom R."/>
            <person name="Stieglmeier M."/>
            <person name="Klingl A."/>
            <person name="Woyke T."/>
            <person name="Ryan C.M."/>
            <person name="Banfield J.F."/>
        </authorList>
    </citation>
    <scope>NUCLEOTIDE SEQUENCE [LARGE SCALE GENOMIC DNA]</scope>
    <source>
        <strain evidence="1">CG22_combo_CG10-13_8_21_14_all_47_15</strain>
    </source>
</reference>
<sequence>MKFITGQSHIHTPRVAARAATLDQYRSRLLTIAQHGGYDTPESSLNLPFDALLLEEVEKMRATKVLVPLKYILLVGIGGSNLGAKAVYDALLGA</sequence>
<dbReference type="EMBL" id="PCTL01000006">
    <property type="protein sequence ID" value="PIP73796.1"/>
    <property type="molecule type" value="Genomic_DNA"/>
</dbReference>